<gene>
    <name evidence="1" type="ordered locus">CJA_1283</name>
</gene>
<dbReference type="Proteomes" id="UP000001036">
    <property type="component" value="Chromosome"/>
</dbReference>
<organism evidence="1 2">
    <name type="scientific">Cellvibrio japonicus (strain Ueda107)</name>
    <name type="common">Pseudomonas fluorescens subsp. cellulosa</name>
    <dbReference type="NCBI Taxonomy" id="498211"/>
    <lineage>
        <taxon>Bacteria</taxon>
        <taxon>Pseudomonadati</taxon>
        <taxon>Pseudomonadota</taxon>
        <taxon>Gammaproteobacteria</taxon>
        <taxon>Cellvibrionales</taxon>
        <taxon>Cellvibrionaceae</taxon>
        <taxon>Cellvibrio</taxon>
    </lineage>
</organism>
<dbReference type="STRING" id="498211.CJA_1283"/>
<dbReference type="KEGG" id="cja:CJA_1283"/>
<proteinExistence type="predicted"/>
<keyword evidence="2" id="KW-1185">Reference proteome</keyword>
<protein>
    <submittedName>
        <fullName evidence="1">Uncharacterized protein</fullName>
    </submittedName>
</protein>
<accession>B3PCG6</accession>
<reference evidence="1 2" key="1">
    <citation type="journal article" date="2008" name="J. Bacteriol.">
        <title>Insights into plant cell wall degradation from the genome sequence of the soil bacterium Cellvibrio japonicus.</title>
        <authorList>
            <person name="Deboy R.T."/>
            <person name="Mongodin E.F."/>
            <person name="Fouts D.E."/>
            <person name="Tailford L.E."/>
            <person name="Khouri H."/>
            <person name="Emerson J.B."/>
            <person name="Mohamoud Y."/>
            <person name="Watkins K."/>
            <person name="Henrissat B."/>
            <person name="Gilbert H.J."/>
            <person name="Nelson K.E."/>
        </authorList>
    </citation>
    <scope>NUCLEOTIDE SEQUENCE [LARGE SCALE GENOMIC DNA]</scope>
    <source>
        <strain evidence="1 2">Ueda107</strain>
    </source>
</reference>
<dbReference type="eggNOG" id="ENOG5033KQW">
    <property type="taxonomic scope" value="Bacteria"/>
</dbReference>
<dbReference type="OrthoDB" id="5697769at2"/>
<sequence length="510" mass="56093">MQVTANPLLPVSSPLSTAPAAANTGQISVLSVNPIWVEDQVSLGQRQEAPSTYDKPAVVYTGLRDTSPRGSAAASVGNNLISSLNSVRSKKAPFMASSIFSQIGALSGETREYRNEARQFSAAADAAVDKLRPNFSLSTTALKESIMLEIRTRDGDSILIELKHSSVGSDSALAFSMLVDGELSPEEQKALGRLADKLGQVADEFFRSDTAELRGLKDIDTSIISSFSLNLSRPQGDTRVTHTYEYTVDESAQTQTLTAKDINDYSVEVTAHLQGLATGKPAHAEILQAYVDLINQSAENADTNNKSKRFMRDAFSAVFSSFIGLPEPTAETRKRDAILAAFDSGLPDFKASIRSPVIHNPNFYTQASSLVLTLEQETRIERSNHQLWVAQESRYELINNRFDGMPGVTEGPDLEGGNYSYITQHVVGSIKRSLALTGDRVDSLVLERERKETTETHVFSNHRQVSVEPYEQETRALQDYNVLLRALDNPQPIWALNKLVSPEKEIYFLQ</sequence>
<name>B3PCG6_CELJU</name>
<evidence type="ECO:0000313" key="1">
    <source>
        <dbReference type="EMBL" id="ACE85395.1"/>
    </source>
</evidence>
<dbReference type="EMBL" id="CP000934">
    <property type="protein sequence ID" value="ACE85395.1"/>
    <property type="molecule type" value="Genomic_DNA"/>
</dbReference>
<dbReference type="AlphaFoldDB" id="B3PCG6"/>
<evidence type="ECO:0000313" key="2">
    <source>
        <dbReference type="Proteomes" id="UP000001036"/>
    </source>
</evidence>
<dbReference type="HOGENOM" id="CLU_528632_0_0_6"/>